<protein>
    <submittedName>
        <fullName evidence="2">Succinate dehydrogenase subunit C</fullName>
    </submittedName>
</protein>
<reference evidence="2" key="1">
    <citation type="submission" date="2017-12" db="EMBL/GenBank/DDBJ databases">
        <title>Sequencing the genomes of 1000 Actinobacteria strains.</title>
        <authorList>
            <person name="Klenk H.-P."/>
        </authorList>
    </citation>
    <scope>NUCLEOTIDE SEQUENCE [LARGE SCALE GENOMIC DNA]</scope>
    <source>
        <strain evidence="2">DSM 44228</strain>
    </source>
</reference>
<dbReference type="EMBL" id="PJNB01000001">
    <property type="protein sequence ID" value="PKW18624.1"/>
    <property type="molecule type" value="Genomic_DNA"/>
</dbReference>
<keyword evidence="1" id="KW-0472">Membrane</keyword>
<dbReference type="SUPFAM" id="SSF81343">
    <property type="entry name" value="Fumarate reductase respiratory complex transmembrane subunits"/>
    <property type="match status" value="1"/>
</dbReference>
<dbReference type="InterPro" id="IPR034804">
    <property type="entry name" value="SQR/QFR_C/D"/>
</dbReference>
<keyword evidence="3" id="KW-1185">Reference proteome</keyword>
<keyword evidence="1" id="KW-1133">Transmembrane helix</keyword>
<dbReference type="InterPro" id="IPR011138">
    <property type="entry name" value="Cytochrome_b-558"/>
</dbReference>
<comment type="caution">
    <text evidence="2">The sequence shown here is derived from an EMBL/GenBank/DDBJ whole genome shotgun (WGS) entry which is preliminary data.</text>
</comment>
<accession>A0A2N3Y6R1</accession>
<sequence length="254" mass="28331">MPILVRGFLSLINAGERSNVRTVISTLTRTQSARSLWSTTIGKKAVMAATGLIMLFFLVLHMLGNLKVFFGSSDFDRYAAWLRIIGEPVLPYSWFLWIQRAILLVALVLHITAAAQLSFRDRRARPVSYAHGQRLRATFATRTMRYGGVILALFIVWHLLDLTLGVVNPDFNPNSPYHNVVKDFQVWWINLIYIVAVVLLGVHINHGFWSASQTLGVNRPTRDKAIKAIGSTLAVALTVGFVFVPIGVMTGLVN</sequence>
<dbReference type="AlphaFoldDB" id="A0A2N3Y6R1"/>
<name>A0A2N3Y6R1_SACSN</name>
<dbReference type="STRING" id="994479.GCA_000194155_05198"/>
<feature type="transmembrane region" description="Helical" evidence="1">
    <location>
        <begin position="229"/>
        <end position="253"/>
    </location>
</feature>
<evidence type="ECO:0000313" key="2">
    <source>
        <dbReference type="EMBL" id="PKW18624.1"/>
    </source>
</evidence>
<feature type="transmembrane region" description="Helical" evidence="1">
    <location>
        <begin position="187"/>
        <end position="208"/>
    </location>
</feature>
<dbReference type="Gene3D" id="1.20.1300.10">
    <property type="entry name" value="Fumarate reductase/succinate dehydrogenase, transmembrane subunit"/>
    <property type="match status" value="1"/>
</dbReference>
<proteinExistence type="predicted"/>
<gene>
    <name evidence="2" type="ORF">A8926_6733</name>
</gene>
<keyword evidence="1" id="KW-0812">Transmembrane</keyword>
<dbReference type="GO" id="GO:0016020">
    <property type="term" value="C:membrane"/>
    <property type="evidence" value="ECO:0007669"/>
    <property type="project" value="InterPro"/>
</dbReference>
<feature type="transmembrane region" description="Helical" evidence="1">
    <location>
        <begin position="146"/>
        <end position="167"/>
    </location>
</feature>
<feature type="transmembrane region" description="Helical" evidence="1">
    <location>
        <begin position="94"/>
        <end position="115"/>
    </location>
</feature>
<evidence type="ECO:0000313" key="3">
    <source>
        <dbReference type="Proteomes" id="UP000233786"/>
    </source>
</evidence>
<organism evidence="2 3">
    <name type="scientific">Saccharopolyspora spinosa</name>
    <dbReference type="NCBI Taxonomy" id="60894"/>
    <lineage>
        <taxon>Bacteria</taxon>
        <taxon>Bacillati</taxon>
        <taxon>Actinomycetota</taxon>
        <taxon>Actinomycetes</taxon>
        <taxon>Pseudonocardiales</taxon>
        <taxon>Pseudonocardiaceae</taxon>
        <taxon>Saccharopolyspora</taxon>
    </lineage>
</organism>
<dbReference type="CDD" id="cd03498">
    <property type="entry name" value="SQR_TypeB_2_TM"/>
    <property type="match status" value="1"/>
</dbReference>
<feature type="transmembrane region" description="Helical" evidence="1">
    <location>
        <begin position="45"/>
        <end position="64"/>
    </location>
</feature>
<evidence type="ECO:0000256" key="1">
    <source>
        <dbReference type="SAM" id="Phobius"/>
    </source>
</evidence>
<dbReference type="NCBIfam" id="TIGR02046">
    <property type="entry name" value="sdhC_b558_fam"/>
    <property type="match status" value="1"/>
</dbReference>
<dbReference type="Proteomes" id="UP000233786">
    <property type="component" value="Unassembled WGS sequence"/>
</dbReference>